<dbReference type="GO" id="GO:0005840">
    <property type="term" value="C:ribosome"/>
    <property type="evidence" value="ECO:0007669"/>
    <property type="project" value="UniProtKB-KW"/>
</dbReference>
<organism evidence="11">
    <name type="scientific">Xenopus tropicalis</name>
    <name type="common">Western clawed frog</name>
    <name type="synonym">Silurana tropicalis</name>
    <dbReference type="NCBI Taxonomy" id="8364"/>
    <lineage>
        <taxon>Eukaryota</taxon>
        <taxon>Metazoa</taxon>
        <taxon>Chordata</taxon>
        <taxon>Craniata</taxon>
        <taxon>Vertebrata</taxon>
        <taxon>Euteleostomi</taxon>
        <taxon>Amphibia</taxon>
        <taxon>Batrachia</taxon>
        <taxon>Anura</taxon>
        <taxon>Pipoidea</taxon>
        <taxon>Pipidae</taxon>
        <taxon>Xenopodinae</taxon>
        <taxon>Xenopus</taxon>
        <taxon>Silurana</taxon>
    </lineage>
</organism>
<reference evidence="11" key="2">
    <citation type="submission" date="2020-05" db="UniProtKB">
        <authorList>
            <consortium name="Ensembl"/>
        </authorList>
    </citation>
    <scope>IDENTIFICATION</scope>
</reference>
<dbReference type="InterPro" id="IPR003256">
    <property type="entry name" value="Ribosomal_uL24"/>
</dbReference>
<dbReference type="InterPro" id="IPR057264">
    <property type="entry name" value="Ribosomal_uL24_C"/>
</dbReference>
<name>A0A6I8SAX5_XENTR</name>
<dbReference type="InterPro" id="IPR005825">
    <property type="entry name" value="Ribosomal_uL24_CS"/>
</dbReference>
<keyword evidence="4 9" id="KW-0689">Ribosomal protein</keyword>
<dbReference type="FunFam" id="2.30.30.30:FF:000032">
    <property type="entry name" value="39S ribosomal protein L24, mitochondrial"/>
    <property type="match status" value="1"/>
</dbReference>
<evidence type="ECO:0000256" key="5">
    <source>
        <dbReference type="ARBA" id="ARBA00023128"/>
    </source>
</evidence>
<keyword evidence="5" id="KW-0496">Mitochondrion</keyword>
<dbReference type="Pfam" id="PF17136">
    <property type="entry name" value="ribosomal_L24"/>
    <property type="match status" value="1"/>
</dbReference>
<feature type="domain" description="KOW" evidence="10">
    <location>
        <begin position="68"/>
        <end position="95"/>
    </location>
</feature>
<dbReference type="SMART" id="SM00739">
    <property type="entry name" value="KOW"/>
    <property type="match status" value="1"/>
</dbReference>
<dbReference type="SUPFAM" id="SSF50104">
    <property type="entry name" value="Translation proteins SH3-like domain"/>
    <property type="match status" value="1"/>
</dbReference>
<dbReference type="Pfam" id="PF00467">
    <property type="entry name" value="KOW"/>
    <property type="match status" value="1"/>
</dbReference>
<keyword evidence="3" id="KW-0809">Transit peptide</keyword>
<sequence>MREVEAARPRSQYMRLTLLLEMAAKLKLPHDYRFGMSRPSTLAAKRRNPPGKRRSKVFVEPVSKEEWQYFRGDTVEVLHGKDAGKQGKVTQVVRARNWVVVDGLNTHYRYVGRTEEYRGTYVASEAPLLLNQVSLVDPTDRKPTDIEWRYTEEGDRVRVSVRSGRIIPKPVLQRRDGIIPEQWKDGPKDTSVEDALERTYVPSLKTFQEEIMEKMGIEENRQQRKSYWY</sequence>
<evidence type="ECO:0000256" key="2">
    <source>
        <dbReference type="ARBA" id="ARBA00010618"/>
    </source>
</evidence>
<dbReference type="CDD" id="cd06089">
    <property type="entry name" value="KOW_RPL26"/>
    <property type="match status" value="1"/>
</dbReference>
<keyword evidence="6 9" id="KW-0687">Ribonucleoprotein</keyword>
<evidence type="ECO:0000259" key="10">
    <source>
        <dbReference type="SMART" id="SM00739"/>
    </source>
</evidence>
<dbReference type="InterPro" id="IPR041988">
    <property type="entry name" value="Ribosomal_uL24_KOW"/>
</dbReference>
<proteinExistence type="inferred from homology"/>
<comment type="subcellular location">
    <subcellularLocation>
        <location evidence="1">Mitochondrion</location>
    </subcellularLocation>
</comment>
<dbReference type="PANTHER" id="PTHR12903">
    <property type="entry name" value="MITOCHONDRIAL RIBOSOMAL PROTEIN L24"/>
    <property type="match status" value="1"/>
</dbReference>
<dbReference type="NCBIfam" id="TIGR01079">
    <property type="entry name" value="rplX_bact"/>
    <property type="match status" value="1"/>
</dbReference>
<dbReference type="HAMAP" id="MF_01326_B">
    <property type="entry name" value="Ribosomal_uL24_B"/>
    <property type="match status" value="1"/>
</dbReference>
<accession>A0A6I8SAX5</accession>
<dbReference type="Gene3D" id="2.30.30.30">
    <property type="match status" value="1"/>
</dbReference>
<dbReference type="GO" id="GO:0003723">
    <property type="term" value="F:RNA binding"/>
    <property type="evidence" value="ECO:0007669"/>
    <property type="project" value="InterPro"/>
</dbReference>
<reference evidence="11" key="1">
    <citation type="journal article" date="2010" name="Science">
        <title>The genome of the Western clawed frog Xenopus tropicalis.</title>
        <authorList>
            <person name="Hellsten U."/>
            <person name="Harland R.M."/>
            <person name="Gilchrist M.J."/>
            <person name="Hendrix D."/>
            <person name="Jurka J."/>
            <person name="Kapitonov V."/>
            <person name="Ovcharenko I."/>
            <person name="Putnam N.H."/>
            <person name="Shu S."/>
            <person name="Taher L."/>
            <person name="Blitz I.L."/>
            <person name="Blumberg B."/>
            <person name="Dichmann D.S."/>
            <person name="Dubchak I."/>
            <person name="Amaya E."/>
            <person name="Detter J.C."/>
            <person name="Fletcher R."/>
            <person name="Gerhard D.S."/>
            <person name="Goodstein D."/>
            <person name="Graves T."/>
            <person name="Grigoriev I.V."/>
            <person name="Grimwood J."/>
            <person name="Kawashima T."/>
            <person name="Lindquist E."/>
            <person name="Lucas S.M."/>
            <person name="Mead P.E."/>
            <person name="Mitros T."/>
            <person name="Ogino H."/>
            <person name="Ohta Y."/>
            <person name="Poliakov A.V."/>
            <person name="Pollet N."/>
            <person name="Robert J."/>
            <person name="Salamov A."/>
            <person name="Sater A.K."/>
            <person name="Schmutz J."/>
            <person name="Terry A."/>
            <person name="Vize P.D."/>
            <person name="Warren W.C."/>
            <person name="Wells D."/>
            <person name="Wills A."/>
            <person name="Wilson R.K."/>
            <person name="Zimmerman L.B."/>
            <person name="Zorn A.M."/>
            <person name="Grainger R."/>
            <person name="Grammer T."/>
            <person name="Khokha M.K."/>
            <person name="Richardson P.M."/>
            <person name="Rokhsar D.S."/>
        </authorList>
    </citation>
    <scope>NUCLEOTIDE SEQUENCE [LARGE SCALE GENOMIC DNA]</scope>
    <source>
        <strain evidence="11">Nigerian</strain>
    </source>
</reference>
<evidence type="ECO:0000256" key="3">
    <source>
        <dbReference type="ARBA" id="ARBA00022946"/>
    </source>
</evidence>
<dbReference type="Ensembl" id="ENSXETT00000090812">
    <property type="protein sequence ID" value="ENSXETP00000095463"/>
    <property type="gene ID" value="ENSXETG00000034505"/>
</dbReference>
<dbReference type="InterPro" id="IPR005824">
    <property type="entry name" value="KOW"/>
</dbReference>
<evidence type="ECO:0000256" key="8">
    <source>
        <dbReference type="ARBA" id="ARBA00035357"/>
    </source>
</evidence>
<dbReference type="GO" id="GO:0005739">
    <property type="term" value="C:mitochondrion"/>
    <property type="evidence" value="ECO:0007669"/>
    <property type="project" value="UniProtKB-SubCell"/>
</dbReference>
<dbReference type="InterPro" id="IPR014722">
    <property type="entry name" value="Rib_uL2_dom2"/>
</dbReference>
<evidence type="ECO:0000313" key="11">
    <source>
        <dbReference type="Ensembl" id="ENSXETP00000095463"/>
    </source>
</evidence>
<dbReference type="GO" id="GO:1990904">
    <property type="term" value="C:ribonucleoprotein complex"/>
    <property type="evidence" value="ECO:0007669"/>
    <property type="project" value="UniProtKB-KW"/>
</dbReference>
<dbReference type="PROSITE" id="PS01108">
    <property type="entry name" value="RIBOSOMAL_L24"/>
    <property type="match status" value="1"/>
</dbReference>
<comment type="similarity">
    <text evidence="2 9">Belongs to the universal ribosomal protein uL24 family.</text>
</comment>
<dbReference type="Bgee" id="ENSXETG00000034505">
    <property type="expression patterns" value="Expressed in heart and 13 other cell types or tissues"/>
</dbReference>
<dbReference type="AlphaFoldDB" id="A0A6I8SAX5"/>
<dbReference type="InterPro" id="IPR008991">
    <property type="entry name" value="Translation_prot_SH3-like_sf"/>
</dbReference>
<evidence type="ECO:0000256" key="9">
    <source>
        <dbReference type="RuleBase" id="RU003477"/>
    </source>
</evidence>
<dbReference type="FunCoup" id="A0A6I8SAX5">
    <property type="interactions" value="1693"/>
</dbReference>
<dbReference type="GO" id="GO:0006412">
    <property type="term" value="P:translation"/>
    <property type="evidence" value="ECO:0007669"/>
    <property type="project" value="InterPro"/>
</dbReference>
<dbReference type="InParanoid" id="A0A6I8SAX5"/>
<evidence type="ECO:0000256" key="7">
    <source>
        <dbReference type="ARBA" id="ARBA00035283"/>
    </source>
</evidence>
<evidence type="ECO:0000256" key="6">
    <source>
        <dbReference type="ARBA" id="ARBA00023274"/>
    </source>
</evidence>
<evidence type="ECO:0000256" key="4">
    <source>
        <dbReference type="ARBA" id="ARBA00022980"/>
    </source>
</evidence>
<dbReference type="GO" id="GO:0003735">
    <property type="term" value="F:structural constituent of ribosome"/>
    <property type="evidence" value="ECO:0007669"/>
    <property type="project" value="InterPro"/>
</dbReference>
<protein>
    <recommendedName>
        <fullName evidence="7">Large ribosomal subunit protein uL24m</fullName>
    </recommendedName>
    <alternativeName>
        <fullName evidence="8">39S ribosomal protein L24, mitochondrial</fullName>
    </alternativeName>
</protein>
<evidence type="ECO:0000256" key="1">
    <source>
        <dbReference type="ARBA" id="ARBA00004173"/>
    </source>
</evidence>
<dbReference type="GeneTree" id="ENSGT00390000014542"/>